<protein>
    <submittedName>
        <fullName evidence="1">Uncharacterized protein</fullName>
    </submittedName>
</protein>
<organism evidence="1">
    <name type="scientific">bioreactor metagenome</name>
    <dbReference type="NCBI Taxonomy" id="1076179"/>
    <lineage>
        <taxon>unclassified sequences</taxon>
        <taxon>metagenomes</taxon>
        <taxon>ecological metagenomes</taxon>
    </lineage>
</organism>
<accession>A0A645DFZ4</accession>
<gene>
    <name evidence="1" type="ORF">SDC9_135059</name>
</gene>
<proteinExistence type="predicted"/>
<evidence type="ECO:0000313" key="1">
    <source>
        <dbReference type="EMBL" id="MPM87958.1"/>
    </source>
</evidence>
<dbReference type="AlphaFoldDB" id="A0A645DFZ4"/>
<reference evidence="1" key="1">
    <citation type="submission" date="2019-08" db="EMBL/GenBank/DDBJ databases">
        <authorList>
            <person name="Kucharzyk K."/>
            <person name="Murdoch R.W."/>
            <person name="Higgins S."/>
            <person name="Loffler F."/>
        </authorList>
    </citation>
    <scope>NUCLEOTIDE SEQUENCE</scope>
</reference>
<dbReference type="EMBL" id="VSSQ01035675">
    <property type="protein sequence ID" value="MPM87958.1"/>
    <property type="molecule type" value="Genomic_DNA"/>
</dbReference>
<comment type="caution">
    <text evidence="1">The sequence shown here is derived from an EMBL/GenBank/DDBJ whole genome shotgun (WGS) entry which is preliminary data.</text>
</comment>
<name>A0A645DFZ4_9ZZZZ</name>
<sequence>MRLGWVTGSWCPFHLPADVLAAATLDVTAWRVLDVRCNGECDNVVPRLCFGKEKGGKWPAAASVALTGGKVVVYLHDKSFDSRNDILSGGGG</sequence>